<dbReference type="GO" id="GO:0030150">
    <property type="term" value="P:protein import into mitochondrial matrix"/>
    <property type="evidence" value="ECO:0007669"/>
    <property type="project" value="TreeGrafter"/>
</dbReference>
<name>A0A2T0FG30_9ASCO</name>
<organism evidence="6 7">
    <name type="scientific">Wickerhamiella sorbophila</name>
    <dbReference type="NCBI Taxonomy" id="45607"/>
    <lineage>
        <taxon>Eukaryota</taxon>
        <taxon>Fungi</taxon>
        <taxon>Dikarya</taxon>
        <taxon>Ascomycota</taxon>
        <taxon>Saccharomycotina</taxon>
        <taxon>Dipodascomycetes</taxon>
        <taxon>Dipodascales</taxon>
        <taxon>Trichomonascaceae</taxon>
        <taxon>Wickerhamiella</taxon>
    </lineage>
</organism>
<dbReference type="GO" id="GO:0005739">
    <property type="term" value="C:mitochondrion"/>
    <property type="evidence" value="ECO:0007669"/>
    <property type="project" value="TreeGrafter"/>
</dbReference>
<evidence type="ECO:0000256" key="4">
    <source>
        <dbReference type="PROSITE-ProRule" id="PRU00834"/>
    </source>
</evidence>
<dbReference type="GO" id="GO:0051087">
    <property type="term" value="F:protein-folding chaperone binding"/>
    <property type="evidence" value="ECO:0007669"/>
    <property type="project" value="TreeGrafter"/>
</dbReference>
<reference evidence="6 7" key="1">
    <citation type="submission" date="2017-04" db="EMBL/GenBank/DDBJ databases">
        <title>Genome sequencing of [Candida] sorbophila.</title>
        <authorList>
            <person name="Ahn J.O."/>
        </authorList>
    </citation>
    <scope>NUCLEOTIDE SEQUENCE [LARGE SCALE GENOMIC DNA]</scope>
    <source>
        <strain evidence="6 7">DS02</strain>
    </source>
</reference>
<dbReference type="RefSeq" id="XP_024663899.1">
    <property type="nucleotide sequence ID" value="XM_024808131.1"/>
</dbReference>
<accession>A0A2T0FG30</accession>
<gene>
    <name evidence="6" type="ORF">B9G98_01573</name>
</gene>
<dbReference type="GO" id="GO:0008270">
    <property type="term" value="F:zinc ion binding"/>
    <property type="evidence" value="ECO:0007669"/>
    <property type="project" value="UniProtKB-KW"/>
</dbReference>
<dbReference type="PROSITE" id="PS51501">
    <property type="entry name" value="ZF_DNL"/>
    <property type="match status" value="1"/>
</dbReference>
<sequence>MLRSTLVRVARPGLARACRHSVRSQLSRRLGPASGLAAAASVPARFNSTLGKIDKPTYQLTFTCKACNDRSSHLVSKQAYHNGTVLVQCPSCKNRHLIADHLGIFTDSRTTLDEILAAQGKKITKGTIDLEKLGDLEWEPEDVKQLK</sequence>
<dbReference type="InterPro" id="IPR007853">
    <property type="entry name" value="Znf_DNL-typ"/>
</dbReference>
<proteinExistence type="predicted"/>
<dbReference type="STRING" id="45607.A0A2T0FG30"/>
<evidence type="ECO:0000256" key="2">
    <source>
        <dbReference type="ARBA" id="ARBA00022771"/>
    </source>
</evidence>
<keyword evidence="1" id="KW-0479">Metal-binding</keyword>
<evidence type="ECO:0000256" key="1">
    <source>
        <dbReference type="ARBA" id="ARBA00022723"/>
    </source>
</evidence>
<keyword evidence="7" id="KW-1185">Reference proteome</keyword>
<comment type="caution">
    <text evidence="6">The sequence shown here is derived from an EMBL/GenBank/DDBJ whole genome shotgun (WGS) entry which is preliminary data.</text>
</comment>
<dbReference type="PANTHER" id="PTHR20922">
    <property type="entry name" value="DNL-TYPE ZINC FINGER PROTEIN"/>
    <property type="match status" value="1"/>
</dbReference>
<dbReference type="PANTHER" id="PTHR20922:SF13">
    <property type="entry name" value="DNL-TYPE ZINC FINGER PROTEIN"/>
    <property type="match status" value="1"/>
</dbReference>
<dbReference type="AlphaFoldDB" id="A0A2T0FG30"/>
<dbReference type="GO" id="GO:0050821">
    <property type="term" value="P:protein stabilization"/>
    <property type="evidence" value="ECO:0007669"/>
    <property type="project" value="TreeGrafter"/>
</dbReference>
<evidence type="ECO:0000259" key="5">
    <source>
        <dbReference type="PROSITE" id="PS51501"/>
    </source>
</evidence>
<evidence type="ECO:0000313" key="6">
    <source>
        <dbReference type="EMBL" id="PRT53953.1"/>
    </source>
</evidence>
<dbReference type="Pfam" id="PF05180">
    <property type="entry name" value="zf-DNL"/>
    <property type="match status" value="1"/>
</dbReference>
<dbReference type="EMBL" id="NDIQ01000001">
    <property type="protein sequence ID" value="PRT53953.1"/>
    <property type="molecule type" value="Genomic_DNA"/>
</dbReference>
<feature type="domain" description="DNL-type" evidence="5">
    <location>
        <begin position="53"/>
        <end position="147"/>
    </location>
</feature>
<dbReference type="GeneID" id="36515322"/>
<keyword evidence="3" id="KW-0862">Zinc</keyword>
<dbReference type="GO" id="GO:0006457">
    <property type="term" value="P:protein folding"/>
    <property type="evidence" value="ECO:0007669"/>
    <property type="project" value="TreeGrafter"/>
</dbReference>
<evidence type="ECO:0000313" key="7">
    <source>
        <dbReference type="Proteomes" id="UP000238350"/>
    </source>
</evidence>
<evidence type="ECO:0000256" key="3">
    <source>
        <dbReference type="ARBA" id="ARBA00022833"/>
    </source>
</evidence>
<dbReference type="Proteomes" id="UP000238350">
    <property type="component" value="Unassembled WGS sequence"/>
</dbReference>
<protein>
    <submittedName>
        <fullName evidence="6">Uncharacterized protein C24H6.02c</fullName>
    </submittedName>
</protein>
<dbReference type="InterPro" id="IPR024158">
    <property type="entry name" value="Mt_import_TIM15"/>
</dbReference>
<dbReference type="OrthoDB" id="512667at2759"/>
<keyword evidence="2 4" id="KW-0863">Zinc-finger</keyword>